<name>A0A7S3VH44_9STRA</name>
<dbReference type="EMBL" id="HBIO01031499">
    <property type="protein sequence ID" value="CAE0479285.1"/>
    <property type="molecule type" value="Transcribed_RNA"/>
</dbReference>
<feature type="chain" id="PRO_5031453386" evidence="1">
    <location>
        <begin position="20"/>
        <end position="354"/>
    </location>
</feature>
<keyword evidence="1" id="KW-0732">Signal</keyword>
<protein>
    <submittedName>
        <fullName evidence="2">Uncharacterized protein</fullName>
    </submittedName>
</protein>
<gene>
    <name evidence="2" type="ORF">CDEB00056_LOCUS24139</name>
</gene>
<evidence type="ECO:0000313" key="2">
    <source>
        <dbReference type="EMBL" id="CAE0479285.1"/>
    </source>
</evidence>
<accession>A0A7S3VH44</accession>
<reference evidence="2" key="1">
    <citation type="submission" date="2021-01" db="EMBL/GenBank/DDBJ databases">
        <authorList>
            <person name="Corre E."/>
            <person name="Pelletier E."/>
            <person name="Niang G."/>
            <person name="Scheremetjew M."/>
            <person name="Finn R."/>
            <person name="Kale V."/>
            <person name="Holt S."/>
            <person name="Cochrane G."/>
            <person name="Meng A."/>
            <person name="Brown T."/>
            <person name="Cohen L."/>
        </authorList>
    </citation>
    <scope>NUCLEOTIDE SEQUENCE</scope>
    <source>
        <strain evidence="2">MM31A-1</strain>
    </source>
</reference>
<feature type="signal peptide" evidence="1">
    <location>
        <begin position="1"/>
        <end position="19"/>
    </location>
</feature>
<organism evidence="2">
    <name type="scientific">Chaetoceros debilis</name>
    <dbReference type="NCBI Taxonomy" id="122233"/>
    <lineage>
        <taxon>Eukaryota</taxon>
        <taxon>Sar</taxon>
        <taxon>Stramenopiles</taxon>
        <taxon>Ochrophyta</taxon>
        <taxon>Bacillariophyta</taxon>
        <taxon>Coscinodiscophyceae</taxon>
        <taxon>Chaetocerotophycidae</taxon>
        <taxon>Chaetocerotales</taxon>
        <taxon>Chaetocerotaceae</taxon>
        <taxon>Chaetoceros</taxon>
    </lineage>
</organism>
<sequence length="354" mass="39172">MHIRATCMLALIFPLAANARRFQSQGPILTLTLKDPYHQEDRPSRNINGDDIEEEASAASSKSNPSEPSVPNARWWRRRANLRSFSIADVFDLQSLAPNLLYAIRTSNPLPNYVPALQQASLTAQYVYNELKGRPNYIEGDITFHTNKLNGINLDIGTSYNVADDVSAVTVRLGSSGDTASAAAASPNRQAYGCFGTARFIVAKGKKRLSTLRASYHVHLPFQNLGEFTITPEYNFDTMLSSFTCVGKSGSGRTAAVLDVNWDNPTLSVVHAIDERNTIQPEISLMNAKILYNWSMQLKSGGILKTSVDPTEAMQITWIDQTRDGKWVTDFKLPLVVGQGPLAGDIRVRRQFTF</sequence>
<proteinExistence type="predicted"/>
<dbReference type="AlphaFoldDB" id="A0A7S3VH44"/>
<evidence type="ECO:0000256" key="1">
    <source>
        <dbReference type="SAM" id="SignalP"/>
    </source>
</evidence>